<dbReference type="Proteomes" id="UP000316213">
    <property type="component" value="Unassembled WGS sequence"/>
</dbReference>
<feature type="domain" description="Putative restriction endonuclease" evidence="1">
    <location>
        <begin position="23"/>
        <end position="177"/>
    </location>
</feature>
<dbReference type="Gene3D" id="3.90.1570.10">
    <property type="entry name" value="tt1808, chain A"/>
    <property type="match status" value="1"/>
</dbReference>
<dbReference type="InterPro" id="IPR011335">
    <property type="entry name" value="Restrct_endonuc-II-like"/>
</dbReference>
<dbReference type="PANTHER" id="PTHR35400">
    <property type="entry name" value="SLR1083 PROTEIN"/>
    <property type="match status" value="1"/>
</dbReference>
<name>A0A5C6A1J6_9BACT</name>
<accession>A0A5C6A1J6</accession>
<sequence length="195" mass="22054">MSTATSFASELAMPLPIHRFSVQQYHQLGELGVLKPEDRVELLEGWIVEKMNQRPIHGFAVRYLDQWLQAFCLVGHMLQCQLPITTESSEPEPDLAVVKGQNSDYRERYPNGSECRLVIEVADTSLAKDRAKASIYATSGVQEYWIVNLVDNQLECYSDSDAVRYQTQTTLTAGQTKETQISDTLIRLELDKLLG</sequence>
<dbReference type="RefSeq" id="WP_146579548.1">
    <property type="nucleotide sequence ID" value="NZ_SJPM01000009.1"/>
</dbReference>
<keyword evidence="3" id="KW-1185">Reference proteome</keyword>
<protein>
    <recommendedName>
        <fullName evidence="1">Putative restriction endonuclease domain-containing protein</fullName>
    </recommendedName>
</protein>
<reference evidence="2 3" key="1">
    <citation type="submission" date="2019-02" db="EMBL/GenBank/DDBJ databases">
        <title>Deep-cultivation of Planctomycetes and their phenomic and genomic characterization uncovers novel biology.</title>
        <authorList>
            <person name="Wiegand S."/>
            <person name="Jogler M."/>
            <person name="Boedeker C."/>
            <person name="Pinto D."/>
            <person name="Vollmers J."/>
            <person name="Rivas-Marin E."/>
            <person name="Kohn T."/>
            <person name="Peeters S.H."/>
            <person name="Heuer A."/>
            <person name="Rast P."/>
            <person name="Oberbeckmann S."/>
            <person name="Bunk B."/>
            <person name="Jeske O."/>
            <person name="Meyerdierks A."/>
            <person name="Storesund J.E."/>
            <person name="Kallscheuer N."/>
            <person name="Luecker S."/>
            <person name="Lage O.M."/>
            <person name="Pohl T."/>
            <person name="Merkel B.J."/>
            <person name="Hornburger P."/>
            <person name="Mueller R.-W."/>
            <person name="Bruemmer F."/>
            <person name="Labrenz M."/>
            <person name="Spormann A.M."/>
            <person name="Op Den Camp H."/>
            <person name="Overmann J."/>
            <person name="Amann R."/>
            <person name="Jetten M.S.M."/>
            <person name="Mascher T."/>
            <person name="Medema M.H."/>
            <person name="Devos D.P."/>
            <person name="Kaster A.-K."/>
            <person name="Ovreas L."/>
            <person name="Rohde M."/>
            <person name="Galperin M.Y."/>
            <person name="Jogler C."/>
        </authorList>
    </citation>
    <scope>NUCLEOTIDE SEQUENCE [LARGE SCALE GENOMIC DNA]</scope>
    <source>
        <strain evidence="2 3">Pla100</strain>
    </source>
</reference>
<comment type="caution">
    <text evidence="2">The sequence shown here is derived from an EMBL/GenBank/DDBJ whole genome shotgun (WGS) entry which is preliminary data.</text>
</comment>
<dbReference type="Pfam" id="PF05685">
    <property type="entry name" value="Uma2"/>
    <property type="match status" value="1"/>
</dbReference>
<dbReference type="PANTHER" id="PTHR35400:SF1">
    <property type="entry name" value="SLR1083 PROTEIN"/>
    <property type="match status" value="1"/>
</dbReference>
<dbReference type="EMBL" id="SJPM01000009">
    <property type="protein sequence ID" value="TWT93714.1"/>
    <property type="molecule type" value="Genomic_DNA"/>
</dbReference>
<proteinExistence type="predicted"/>
<dbReference type="InterPro" id="IPR012296">
    <property type="entry name" value="Nuclease_put_TT1808"/>
</dbReference>
<dbReference type="CDD" id="cd06260">
    <property type="entry name" value="DUF820-like"/>
    <property type="match status" value="1"/>
</dbReference>
<dbReference type="AlphaFoldDB" id="A0A5C6A1J6"/>
<dbReference type="SUPFAM" id="SSF52980">
    <property type="entry name" value="Restriction endonuclease-like"/>
    <property type="match status" value="1"/>
</dbReference>
<dbReference type="InterPro" id="IPR008538">
    <property type="entry name" value="Uma2"/>
</dbReference>
<organism evidence="2 3">
    <name type="scientific">Neorhodopirellula pilleata</name>
    <dbReference type="NCBI Taxonomy" id="2714738"/>
    <lineage>
        <taxon>Bacteria</taxon>
        <taxon>Pseudomonadati</taxon>
        <taxon>Planctomycetota</taxon>
        <taxon>Planctomycetia</taxon>
        <taxon>Pirellulales</taxon>
        <taxon>Pirellulaceae</taxon>
        <taxon>Neorhodopirellula</taxon>
    </lineage>
</organism>
<evidence type="ECO:0000313" key="3">
    <source>
        <dbReference type="Proteomes" id="UP000316213"/>
    </source>
</evidence>
<dbReference type="OrthoDB" id="9789502at2"/>
<gene>
    <name evidence="2" type="ORF">Pla100_42320</name>
</gene>
<evidence type="ECO:0000313" key="2">
    <source>
        <dbReference type="EMBL" id="TWT93714.1"/>
    </source>
</evidence>
<evidence type="ECO:0000259" key="1">
    <source>
        <dbReference type="Pfam" id="PF05685"/>
    </source>
</evidence>